<comment type="subcellular location">
    <subcellularLocation>
        <location evidence="1">Endomembrane system</location>
        <topology evidence="1">Multi-pass membrane protein</topology>
    </subcellularLocation>
</comment>
<name>A0A3A1N981_9FLAO</name>
<dbReference type="EMBL" id="QXFH01000070">
    <property type="protein sequence ID" value="RIV35520.1"/>
    <property type="molecule type" value="Genomic_DNA"/>
</dbReference>
<evidence type="ECO:0000313" key="9">
    <source>
        <dbReference type="EMBL" id="RIV35520.1"/>
    </source>
</evidence>
<evidence type="ECO:0000256" key="4">
    <source>
        <dbReference type="ARBA" id="ARBA00023002"/>
    </source>
</evidence>
<keyword evidence="3 7" id="KW-1133">Transmembrane helix</keyword>
<accession>A0A3A1N981</accession>
<dbReference type="GO" id="GO:0050479">
    <property type="term" value="F:glyceryl-ether monooxygenase activity"/>
    <property type="evidence" value="ECO:0007669"/>
    <property type="project" value="TreeGrafter"/>
</dbReference>
<dbReference type="Pfam" id="PF04116">
    <property type="entry name" value="FA_hydroxylase"/>
    <property type="match status" value="1"/>
</dbReference>
<dbReference type="GO" id="GO:0016020">
    <property type="term" value="C:membrane"/>
    <property type="evidence" value="ECO:0007669"/>
    <property type="project" value="GOC"/>
</dbReference>
<feature type="transmembrane region" description="Helical" evidence="7">
    <location>
        <begin position="146"/>
        <end position="170"/>
    </location>
</feature>
<dbReference type="OrthoDB" id="9770329at2"/>
<evidence type="ECO:0000313" key="10">
    <source>
        <dbReference type="Proteomes" id="UP000266067"/>
    </source>
</evidence>
<comment type="caution">
    <text evidence="9">The sequence shown here is derived from an EMBL/GenBank/DDBJ whole genome shotgun (WGS) entry which is preliminary data.</text>
</comment>
<evidence type="ECO:0000259" key="8">
    <source>
        <dbReference type="Pfam" id="PF04116"/>
    </source>
</evidence>
<evidence type="ECO:0000256" key="5">
    <source>
        <dbReference type="ARBA" id="ARBA00023098"/>
    </source>
</evidence>
<feature type="domain" description="Fatty acid hydroxylase" evidence="8">
    <location>
        <begin position="85"/>
        <end position="216"/>
    </location>
</feature>
<feature type="transmembrane region" description="Helical" evidence="7">
    <location>
        <begin position="43"/>
        <end position="61"/>
    </location>
</feature>
<dbReference type="GO" id="GO:0012505">
    <property type="term" value="C:endomembrane system"/>
    <property type="evidence" value="ECO:0007669"/>
    <property type="project" value="UniProtKB-SubCell"/>
</dbReference>
<feature type="transmembrane region" description="Helical" evidence="7">
    <location>
        <begin position="81"/>
        <end position="101"/>
    </location>
</feature>
<keyword evidence="5" id="KW-0443">Lipid metabolism</keyword>
<evidence type="ECO:0000256" key="2">
    <source>
        <dbReference type="ARBA" id="ARBA00022692"/>
    </source>
</evidence>
<dbReference type="GO" id="GO:0006643">
    <property type="term" value="P:membrane lipid metabolic process"/>
    <property type="evidence" value="ECO:0007669"/>
    <property type="project" value="TreeGrafter"/>
</dbReference>
<sequence length="256" mass="29454">MPSPLEVLLDPLSITVLGFYVFLMVWESLFPARALPKIKYWKLRGLTFFMIFFLVATYLPLLTDPYLIEYQLLDLSQFGLIPGAIIGLLVYELGLYVYHRAMHKFDFLWRIFHQMHHSAERLDTYGALFHSPLDAIGFTLMGSLCLALFVGISPPSITIVLLAVNFLAFFQHANIKTPHWLGYIVQRPESHSIHHGKNIHRNNYADIPLIDILFGTFENPKDYQKETGFYEGASSRVKEMLLFKDVSSPKRSDLNP</sequence>
<protein>
    <submittedName>
        <fullName evidence="9">Sterol desaturase family protein</fullName>
    </submittedName>
</protein>
<keyword evidence="6 7" id="KW-0472">Membrane</keyword>
<dbReference type="GO" id="GO:0008610">
    <property type="term" value="P:lipid biosynthetic process"/>
    <property type="evidence" value="ECO:0007669"/>
    <property type="project" value="InterPro"/>
</dbReference>
<keyword evidence="10" id="KW-1185">Reference proteome</keyword>
<proteinExistence type="predicted"/>
<dbReference type="GO" id="GO:0005506">
    <property type="term" value="F:iron ion binding"/>
    <property type="evidence" value="ECO:0007669"/>
    <property type="project" value="InterPro"/>
</dbReference>
<evidence type="ECO:0000256" key="3">
    <source>
        <dbReference type="ARBA" id="ARBA00022989"/>
    </source>
</evidence>
<dbReference type="Proteomes" id="UP000266067">
    <property type="component" value="Unassembled WGS sequence"/>
</dbReference>
<dbReference type="AlphaFoldDB" id="A0A3A1N981"/>
<keyword evidence="4" id="KW-0560">Oxidoreductase</keyword>
<gene>
    <name evidence="9" type="ORF">D2V08_07405</name>
</gene>
<feature type="transmembrane region" description="Helical" evidence="7">
    <location>
        <begin position="12"/>
        <end position="31"/>
    </location>
</feature>
<keyword evidence="2 7" id="KW-0812">Transmembrane</keyword>
<evidence type="ECO:0000256" key="7">
    <source>
        <dbReference type="SAM" id="Phobius"/>
    </source>
</evidence>
<dbReference type="InterPro" id="IPR051689">
    <property type="entry name" value="Sterol_desaturase/TMEM195"/>
</dbReference>
<evidence type="ECO:0000256" key="1">
    <source>
        <dbReference type="ARBA" id="ARBA00004127"/>
    </source>
</evidence>
<evidence type="ECO:0000256" key="6">
    <source>
        <dbReference type="ARBA" id="ARBA00023136"/>
    </source>
</evidence>
<dbReference type="PANTHER" id="PTHR21624">
    <property type="entry name" value="STEROL DESATURASE-RELATED PROTEIN"/>
    <property type="match status" value="1"/>
</dbReference>
<organism evidence="9 10">
    <name type="scientific">Flagellimonas lutimaris</name>
    <dbReference type="NCBI Taxonomy" id="475082"/>
    <lineage>
        <taxon>Bacteria</taxon>
        <taxon>Pseudomonadati</taxon>
        <taxon>Bacteroidota</taxon>
        <taxon>Flavobacteriia</taxon>
        <taxon>Flavobacteriales</taxon>
        <taxon>Flavobacteriaceae</taxon>
        <taxon>Flagellimonas</taxon>
    </lineage>
</organism>
<dbReference type="PANTHER" id="PTHR21624:SF1">
    <property type="entry name" value="ALKYLGLYCEROL MONOOXYGENASE"/>
    <property type="match status" value="1"/>
</dbReference>
<dbReference type="InterPro" id="IPR006694">
    <property type="entry name" value="Fatty_acid_hydroxylase"/>
</dbReference>
<reference evidence="9 10" key="1">
    <citation type="submission" date="2018-08" db="EMBL/GenBank/DDBJ databases">
        <title>Proposal of Muricauda 72 sp.nov. and Muricauda NH166 sp.nov., isolated from seawater.</title>
        <authorList>
            <person name="Cheng H."/>
            <person name="Wu Y.-H."/>
            <person name="Guo L.-L."/>
            <person name="Xu X.-W."/>
        </authorList>
    </citation>
    <scope>NUCLEOTIDE SEQUENCE [LARGE SCALE GENOMIC DNA]</scope>
    <source>
        <strain evidence="9 10">KCTC 22173</strain>
    </source>
</reference>